<dbReference type="InterPro" id="IPR006121">
    <property type="entry name" value="HMA_dom"/>
</dbReference>
<evidence type="ECO:0000313" key="3">
    <source>
        <dbReference type="EMBL" id="QGY44507.1"/>
    </source>
</evidence>
<evidence type="ECO:0000313" key="4">
    <source>
        <dbReference type="Proteomes" id="UP000428260"/>
    </source>
</evidence>
<protein>
    <submittedName>
        <fullName evidence="3">ATPase</fullName>
    </submittedName>
</protein>
<dbReference type="InterPro" id="IPR036163">
    <property type="entry name" value="HMA_dom_sf"/>
</dbReference>
<dbReference type="PROSITE" id="PS50846">
    <property type="entry name" value="HMA_2"/>
    <property type="match status" value="1"/>
</dbReference>
<dbReference type="Pfam" id="PF00403">
    <property type="entry name" value="HMA"/>
    <property type="match status" value="1"/>
</dbReference>
<dbReference type="AlphaFoldDB" id="A0A6I6JWL9"/>
<dbReference type="Proteomes" id="UP000428260">
    <property type="component" value="Chromosome"/>
</dbReference>
<gene>
    <name evidence="3" type="ORF">GM418_12805</name>
</gene>
<name>A0A6I6JWL9_9BACT</name>
<evidence type="ECO:0000256" key="1">
    <source>
        <dbReference type="SAM" id="SignalP"/>
    </source>
</evidence>
<dbReference type="EMBL" id="CP046401">
    <property type="protein sequence ID" value="QGY44507.1"/>
    <property type="molecule type" value="Genomic_DNA"/>
</dbReference>
<feature type="domain" description="HMA" evidence="2">
    <location>
        <begin position="23"/>
        <end position="89"/>
    </location>
</feature>
<feature type="signal peptide" evidence="1">
    <location>
        <begin position="1"/>
        <end position="21"/>
    </location>
</feature>
<dbReference type="SUPFAM" id="SSF55008">
    <property type="entry name" value="HMA, heavy metal-associated domain"/>
    <property type="match status" value="1"/>
</dbReference>
<dbReference type="RefSeq" id="WP_158866827.1">
    <property type="nucleotide sequence ID" value="NZ_CP046401.1"/>
</dbReference>
<dbReference type="Gene3D" id="3.30.70.100">
    <property type="match status" value="1"/>
</dbReference>
<evidence type="ECO:0000259" key="2">
    <source>
        <dbReference type="PROSITE" id="PS50846"/>
    </source>
</evidence>
<accession>A0A6I6JWL9</accession>
<sequence length="123" mass="13651">MKTKILSLAALFMMGTLSVFAGNKTEKIKVKGNCGMCESRIEKTVKGIDGVSKADWNKDTKILEVTFDDAKTTSDKIEIAVAKVGHDTPHHKADDKVYEKLPACCHYDRTAEKSEESHEGHMH</sequence>
<dbReference type="GO" id="GO:0046872">
    <property type="term" value="F:metal ion binding"/>
    <property type="evidence" value="ECO:0007669"/>
    <property type="project" value="InterPro"/>
</dbReference>
<reference evidence="3 4" key="1">
    <citation type="submission" date="2019-11" db="EMBL/GenBank/DDBJ databases">
        <authorList>
            <person name="Zheng R.K."/>
            <person name="Sun C.M."/>
        </authorList>
    </citation>
    <scope>NUCLEOTIDE SEQUENCE [LARGE SCALE GENOMIC DNA]</scope>
    <source>
        <strain evidence="3 4">WC007</strain>
    </source>
</reference>
<keyword evidence="1" id="KW-0732">Signal</keyword>
<dbReference type="CDD" id="cd00371">
    <property type="entry name" value="HMA"/>
    <property type="match status" value="1"/>
</dbReference>
<keyword evidence="4" id="KW-1185">Reference proteome</keyword>
<feature type="chain" id="PRO_5026092663" evidence="1">
    <location>
        <begin position="22"/>
        <end position="123"/>
    </location>
</feature>
<dbReference type="KEGG" id="mcos:GM418_12805"/>
<organism evidence="3 4">
    <name type="scientific">Maribellus comscasis</name>
    <dbReference type="NCBI Taxonomy" id="2681766"/>
    <lineage>
        <taxon>Bacteria</taxon>
        <taxon>Pseudomonadati</taxon>
        <taxon>Bacteroidota</taxon>
        <taxon>Bacteroidia</taxon>
        <taxon>Marinilabiliales</taxon>
        <taxon>Prolixibacteraceae</taxon>
        <taxon>Maribellus</taxon>
    </lineage>
</organism>
<proteinExistence type="predicted"/>